<dbReference type="InterPro" id="IPR000917">
    <property type="entry name" value="Sulfatase_N"/>
</dbReference>
<evidence type="ECO:0000313" key="3">
    <source>
        <dbReference type="EMBL" id="SLM49051.1"/>
    </source>
</evidence>
<feature type="chain" id="PRO_5012596667" evidence="1">
    <location>
        <begin position="27"/>
        <end position="510"/>
    </location>
</feature>
<feature type="signal peptide" evidence="1">
    <location>
        <begin position="1"/>
        <end position="26"/>
    </location>
</feature>
<keyword evidence="4" id="KW-1185">Reference proteome</keyword>
<dbReference type="STRING" id="1325564.NSJP_2884"/>
<dbReference type="EMBL" id="LT828648">
    <property type="protein sequence ID" value="SLM49051.1"/>
    <property type="molecule type" value="Genomic_DNA"/>
</dbReference>
<dbReference type="AlphaFoldDB" id="A0A1W1I804"/>
<dbReference type="InterPro" id="IPR052701">
    <property type="entry name" value="GAG_Ulvan_Degrading_Sulfatases"/>
</dbReference>
<dbReference type="PANTHER" id="PTHR43751:SF2">
    <property type="entry name" value="SULFATASE N-TERMINAL DOMAIN-CONTAINING PROTEIN"/>
    <property type="match status" value="1"/>
</dbReference>
<organism evidence="3 4">
    <name type="scientific">Nitrospira japonica</name>
    <dbReference type="NCBI Taxonomy" id="1325564"/>
    <lineage>
        <taxon>Bacteria</taxon>
        <taxon>Pseudomonadati</taxon>
        <taxon>Nitrospirota</taxon>
        <taxon>Nitrospiria</taxon>
        <taxon>Nitrospirales</taxon>
        <taxon>Nitrospiraceae</taxon>
        <taxon>Nitrospira</taxon>
    </lineage>
</organism>
<dbReference type="PANTHER" id="PTHR43751">
    <property type="entry name" value="SULFATASE"/>
    <property type="match status" value="1"/>
</dbReference>
<dbReference type="Gene3D" id="3.40.720.10">
    <property type="entry name" value="Alkaline Phosphatase, subunit A"/>
    <property type="match status" value="1"/>
</dbReference>
<evidence type="ECO:0000313" key="4">
    <source>
        <dbReference type="Proteomes" id="UP000192042"/>
    </source>
</evidence>
<protein>
    <submittedName>
        <fullName evidence="3">Arylsulfatase A family protein</fullName>
    </submittedName>
</protein>
<dbReference type="Proteomes" id="UP000192042">
    <property type="component" value="Chromosome I"/>
</dbReference>
<dbReference type="RefSeq" id="WP_080887351.1">
    <property type="nucleotide sequence ID" value="NZ_LT828648.1"/>
</dbReference>
<proteinExistence type="predicted"/>
<dbReference type="InterPro" id="IPR017850">
    <property type="entry name" value="Alkaline_phosphatase_core_sf"/>
</dbReference>
<feature type="domain" description="Sulfatase N-terminal" evidence="2">
    <location>
        <begin position="31"/>
        <end position="354"/>
    </location>
</feature>
<dbReference type="Pfam" id="PF00884">
    <property type="entry name" value="Sulfatase"/>
    <property type="match status" value="1"/>
</dbReference>
<dbReference type="KEGG" id="nja:NSJP_2884"/>
<name>A0A1W1I804_9BACT</name>
<evidence type="ECO:0000259" key="2">
    <source>
        <dbReference type="Pfam" id="PF00884"/>
    </source>
</evidence>
<dbReference type="Gene3D" id="3.30.1120.10">
    <property type="match status" value="1"/>
</dbReference>
<reference evidence="3 4" key="1">
    <citation type="submission" date="2017-03" db="EMBL/GenBank/DDBJ databases">
        <authorList>
            <person name="Afonso C.L."/>
            <person name="Miller P.J."/>
            <person name="Scott M.A."/>
            <person name="Spackman E."/>
            <person name="Goraichik I."/>
            <person name="Dimitrov K.M."/>
            <person name="Suarez D.L."/>
            <person name="Swayne D.E."/>
        </authorList>
    </citation>
    <scope>NUCLEOTIDE SEQUENCE [LARGE SCALE GENOMIC DNA]</scope>
    <source>
        <strain evidence="3">Genome sequencing of Nitrospira japonica strain NJ11</strain>
    </source>
</reference>
<dbReference type="SUPFAM" id="SSF53649">
    <property type="entry name" value="Alkaline phosphatase-like"/>
    <property type="match status" value="1"/>
</dbReference>
<sequence>MKRMLFLMGLAMVFFSAGAMCQEAHAADKKPNILVIMGDDIGWFNPSIYHRGIMGYQTPNIDRIGHEGAMFTDWYGQQSCTAGRAAFITGQSPIRTGLTKVGLPGADIGLRPEDPSVAEILKPLGYATGQFGKNHLGDKDEFLPTNHGFDEFFGNLYHLNAEEEPENPDYPKNPEFRKRFGPRGVIHSFADGKIEDTGPLTRKRMETADEEFLAAALDFIDRQHKAGKPFFCYFNSTRMHVFTHLKKDSEGKTGLGVYPDGMVEHDGHVGQLLKKLDDLKIADNTIVVYTTDNGAEVMTWPDGGSTPFKGEKATNWEGGFRVPTVIRWPGVIKPHTIYNDMFAHEDLIPTFAAAGGDTDVVERCKKSCQSGKKSFKVHLDGHNLVPFFKGEVKESPRKEFLYWSDDGDLLALRFQNWKIAFKEQEHTGFNVWKREFTNLRFPTLYNIRADPFERGPESIEYGRWAADRMFAVVPSQAVVARWLASFKEFPIRQKPASFNLDEVMQKMSPK</sequence>
<dbReference type="OrthoDB" id="9766107at2"/>
<keyword evidence="1" id="KW-0732">Signal</keyword>
<gene>
    <name evidence="3" type="ORF">NSJP_2884</name>
</gene>
<evidence type="ECO:0000256" key="1">
    <source>
        <dbReference type="SAM" id="SignalP"/>
    </source>
</evidence>
<accession>A0A1W1I804</accession>
<dbReference type="CDD" id="cd16142">
    <property type="entry name" value="ARS_like"/>
    <property type="match status" value="1"/>
</dbReference>